<name>A0A6S7BY52_9BURK</name>
<accession>A0A6S7BY52</accession>
<evidence type="ECO:0000313" key="4">
    <source>
        <dbReference type="EMBL" id="CAB3807898.1"/>
    </source>
</evidence>
<dbReference type="Pfam" id="PF04185">
    <property type="entry name" value="Phosphoesterase"/>
    <property type="match status" value="1"/>
</dbReference>
<feature type="region of interest" description="Disordered" evidence="2">
    <location>
        <begin position="451"/>
        <end position="470"/>
    </location>
</feature>
<dbReference type="InterPro" id="IPR011044">
    <property type="entry name" value="Quino_amine_DH_bsu"/>
</dbReference>
<evidence type="ECO:0008006" key="6">
    <source>
        <dbReference type="Google" id="ProtNLM"/>
    </source>
</evidence>
<protein>
    <recommendedName>
        <fullName evidence="6">Phosphoesterase</fullName>
    </recommendedName>
</protein>
<dbReference type="GO" id="GO:0016788">
    <property type="term" value="F:hydrolase activity, acting on ester bonds"/>
    <property type="evidence" value="ECO:0007669"/>
    <property type="project" value="InterPro"/>
</dbReference>
<dbReference type="InterPro" id="IPR015943">
    <property type="entry name" value="WD40/YVTN_repeat-like_dom_sf"/>
</dbReference>
<keyword evidence="5" id="KW-1185">Reference proteome</keyword>
<dbReference type="InterPro" id="IPR017850">
    <property type="entry name" value="Alkaline_phosphatase_core_sf"/>
</dbReference>
<keyword evidence="3" id="KW-0732">Signal</keyword>
<feature type="signal peptide" evidence="3">
    <location>
        <begin position="1"/>
        <end position="21"/>
    </location>
</feature>
<dbReference type="InterPro" id="IPR051200">
    <property type="entry name" value="Host-pathogen_enzymatic-act"/>
</dbReference>
<evidence type="ECO:0000256" key="1">
    <source>
        <dbReference type="ARBA" id="ARBA00022801"/>
    </source>
</evidence>
<dbReference type="Gene3D" id="2.130.10.10">
    <property type="entry name" value="YVTN repeat-like/Quinoprotein amine dehydrogenase"/>
    <property type="match status" value="3"/>
</dbReference>
<keyword evidence="1" id="KW-0378">Hydrolase</keyword>
<reference evidence="4 5" key="1">
    <citation type="submission" date="2020-04" db="EMBL/GenBank/DDBJ databases">
        <authorList>
            <person name="De Canck E."/>
        </authorList>
    </citation>
    <scope>NUCLEOTIDE SEQUENCE [LARGE SCALE GENOMIC DNA]</scope>
    <source>
        <strain evidence="4 5">LMG 28614</strain>
    </source>
</reference>
<evidence type="ECO:0000313" key="5">
    <source>
        <dbReference type="Proteomes" id="UP000494365"/>
    </source>
</evidence>
<dbReference type="Gene3D" id="3.40.720.10">
    <property type="entry name" value="Alkaline Phosphatase, subunit A"/>
    <property type="match status" value="1"/>
</dbReference>
<dbReference type="PANTHER" id="PTHR47197:SF3">
    <property type="entry name" value="DIHYDRO-HEME D1 DEHYDROGENASE"/>
    <property type="match status" value="1"/>
</dbReference>
<gene>
    <name evidence="4" type="ORF">LMG28614_06694</name>
</gene>
<dbReference type="RefSeq" id="WP_175153579.1">
    <property type="nucleotide sequence ID" value="NZ_CADIKK010000053.1"/>
</dbReference>
<dbReference type="SUPFAM" id="SSF53649">
    <property type="entry name" value="Alkaline phosphatase-like"/>
    <property type="match status" value="1"/>
</dbReference>
<dbReference type="InterPro" id="IPR007312">
    <property type="entry name" value="Phosphoesterase"/>
</dbReference>
<evidence type="ECO:0000256" key="3">
    <source>
        <dbReference type="SAM" id="SignalP"/>
    </source>
</evidence>
<dbReference type="Proteomes" id="UP000494365">
    <property type="component" value="Unassembled WGS sequence"/>
</dbReference>
<dbReference type="InterPro" id="IPR011964">
    <property type="entry name" value="YVTN_b-propeller_repeat"/>
</dbReference>
<dbReference type="NCBIfam" id="TIGR02276">
    <property type="entry name" value="beta_rpt_yvtn"/>
    <property type="match status" value="1"/>
</dbReference>
<dbReference type="EMBL" id="CADIKK010000053">
    <property type="protein sequence ID" value="CAB3807898.1"/>
    <property type="molecule type" value="Genomic_DNA"/>
</dbReference>
<feature type="chain" id="PRO_5028843265" description="Phosphoesterase" evidence="3">
    <location>
        <begin position="22"/>
        <end position="907"/>
    </location>
</feature>
<dbReference type="PANTHER" id="PTHR47197">
    <property type="entry name" value="PROTEIN NIRF"/>
    <property type="match status" value="1"/>
</dbReference>
<organism evidence="4 5">
    <name type="scientific">Paraburkholderia ultramafica</name>
    <dbReference type="NCBI Taxonomy" id="1544867"/>
    <lineage>
        <taxon>Bacteria</taxon>
        <taxon>Pseudomonadati</taxon>
        <taxon>Pseudomonadota</taxon>
        <taxon>Betaproteobacteria</taxon>
        <taxon>Burkholderiales</taxon>
        <taxon>Burkholderiaceae</taxon>
        <taxon>Paraburkholderia</taxon>
    </lineage>
</organism>
<evidence type="ECO:0000256" key="2">
    <source>
        <dbReference type="SAM" id="MobiDB-lite"/>
    </source>
</evidence>
<dbReference type="AlphaFoldDB" id="A0A6S7BY52"/>
<dbReference type="SUPFAM" id="SSF50969">
    <property type="entry name" value="YVTN repeat-like/Quinoprotein amine dehydrogenase"/>
    <property type="match status" value="1"/>
</dbReference>
<sequence length="907" mass="96962">MKNLTFLPALLAFGVAGQASGQTLENSALPTYQVGTQTDGSVVTSVNQVITPAGTQIPLPQTRVNAVAIRPDNKTAAALTMDSGAPIRIMNLATRTEIQEFVPQGGTSGAIAGLLYSADGKTLYASQDSGNIVVATVAADGTLSSNTVITVPNNAAFNNNGHTVPNNAGLALSADGTKLYVAINRYNALGVIDLTQQKYVGQIAVGNAPNSVVVVGDRAYVSNEGGRTATSGDFTVNSSGTNIVADRETGAAATGTVSVVDLNNGRTIQNISVGLHPTSMTVDGPYLFVANTNSDSVSVIDTRTNWVVQTLPIRPFDGATFGSSPNGLVMTPQKKLYVALGTNNAIAVYDWQAAKAAAAAGEHAFGNGDRGQFGLDGLIPTGWFPGSIAYNPSTNQLLVGNVKGTGSLGAQRQILDHAGHSAYADSGTASVIPVPSNDTLASYTKQVFKNNGWHGDDGSDRPNQNARSHAIPNVIGEPSLIKHVILVVKENRTYDQVFGDIGRGNSDPSLVDFGTNVTPNHHALATQFPLLDNFYVGGRQSADGHQWIVQGIAPDYIEKGGADFVRSYPYNGGDSMVYGPKGFLWNAALKKHLSVRVYGEYSDQETVQSGYSSGSWQDWYNDSLILEGKKQGSLHVPIGGFYQSTQIPSLNALLDHQFPGFNTGIPDQYRMDMFLMEFKKFVQQNNLPQLIIMTLPQDHTGGTAANSPTPQADVADNDLAIGRLVDAVSHSPFWKDSAIFIEEDDAQNGVDHVDGHRSPVLVASPYAKRKGFIDHTYYTQINVDRTIEHILGITPMTQFDQTTTPMSTVFTDYPDFTPYTALQNQIPLNQMNPGSIAEFEIERAWSLASTKMFAGKQAKPDSENPNMLNHAIWYSATGFKRPYPGESKVLMPLAVAQQASTADDDDD</sequence>
<proteinExistence type="predicted"/>